<keyword evidence="4 6" id="KW-0862">Zinc</keyword>
<feature type="binding site" evidence="6">
    <location>
        <position position="240"/>
    </location>
    <ligand>
        <name>Zn(2+)</name>
        <dbReference type="ChEBI" id="CHEBI:29105"/>
        <note>catalytic</note>
    </ligand>
</feature>
<dbReference type="InterPro" id="IPR001506">
    <property type="entry name" value="Peptidase_M12A"/>
</dbReference>
<dbReference type="InterPro" id="IPR034035">
    <property type="entry name" value="Astacin-like_dom"/>
</dbReference>
<dbReference type="GO" id="GO:0008270">
    <property type="term" value="F:zinc ion binding"/>
    <property type="evidence" value="ECO:0007669"/>
    <property type="project" value="UniProtKB-UniRule"/>
</dbReference>
<evidence type="ECO:0000256" key="6">
    <source>
        <dbReference type="PROSITE-ProRule" id="PRU01211"/>
    </source>
</evidence>
<comment type="caution">
    <text evidence="6">Lacks conserved residue(s) required for the propagation of feature annotation.</text>
</comment>
<evidence type="ECO:0000256" key="3">
    <source>
        <dbReference type="ARBA" id="ARBA00022801"/>
    </source>
</evidence>
<evidence type="ECO:0000256" key="1">
    <source>
        <dbReference type="ARBA" id="ARBA00022670"/>
    </source>
</evidence>
<protein>
    <recommendedName>
        <fullName evidence="7">Metalloendopeptidase</fullName>
        <ecNumber evidence="7">3.4.24.-</ecNumber>
    </recommendedName>
</protein>
<keyword evidence="5 6" id="KW-0482">Metalloprotease</keyword>
<dbReference type="GO" id="GO:0004222">
    <property type="term" value="F:metalloendopeptidase activity"/>
    <property type="evidence" value="ECO:0007669"/>
    <property type="project" value="UniProtKB-UniRule"/>
</dbReference>
<dbReference type="InterPro" id="IPR024079">
    <property type="entry name" value="MetalloPept_cat_dom_sf"/>
</dbReference>
<dbReference type="EC" id="3.4.24.-" evidence="7"/>
<organism evidence="9 10">
    <name type="scientific">Bemisia tabaci</name>
    <name type="common">Sweetpotato whitefly</name>
    <name type="synonym">Aleurodes tabaci</name>
    <dbReference type="NCBI Taxonomy" id="7038"/>
    <lineage>
        <taxon>Eukaryota</taxon>
        <taxon>Metazoa</taxon>
        <taxon>Ecdysozoa</taxon>
        <taxon>Arthropoda</taxon>
        <taxon>Hexapoda</taxon>
        <taxon>Insecta</taxon>
        <taxon>Pterygota</taxon>
        <taxon>Neoptera</taxon>
        <taxon>Paraneoptera</taxon>
        <taxon>Hemiptera</taxon>
        <taxon>Sternorrhyncha</taxon>
        <taxon>Aleyrodoidea</taxon>
        <taxon>Aleyrodidae</taxon>
        <taxon>Aleyrodinae</taxon>
        <taxon>Bemisia</taxon>
    </lineage>
</organism>
<feature type="domain" description="Peptidase M12A" evidence="8">
    <location>
        <begin position="133"/>
        <end position="334"/>
    </location>
</feature>
<keyword evidence="1 6" id="KW-0645">Protease</keyword>
<dbReference type="GO" id="GO:0006508">
    <property type="term" value="P:proteolysis"/>
    <property type="evidence" value="ECO:0007669"/>
    <property type="project" value="UniProtKB-KW"/>
</dbReference>
<evidence type="ECO:0000256" key="2">
    <source>
        <dbReference type="ARBA" id="ARBA00022723"/>
    </source>
</evidence>
<dbReference type="AlphaFoldDB" id="A0A9P0EXK8"/>
<gene>
    <name evidence="9" type="ORF">BEMITA_LOCUS2855</name>
</gene>
<feature type="binding site" evidence="6">
    <location>
        <position position="230"/>
    </location>
    <ligand>
        <name>Zn(2+)</name>
        <dbReference type="ChEBI" id="CHEBI:29105"/>
        <note>catalytic</note>
    </ligand>
</feature>
<dbReference type="SUPFAM" id="SSF55486">
    <property type="entry name" value="Metalloproteases ('zincins'), catalytic domain"/>
    <property type="match status" value="1"/>
</dbReference>
<keyword evidence="10" id="KW-1185">Reference proteome</keyword>
<dbReference type="PRINTS" id="PR00480">
    <property type="entry name" value="ASTACIN"/>
</dbReference>
<evidence type="ECO:0000259" key="8">
    <source>
        <dbReference type="PROSITE" id="PS51864"/>
    </source>
</evidence>
<keyword evidence="3 6" id="KW-0378">Hydrolase</keyword>
<dbReference type="CDD" id="cd04280">
    <property type="entry name" value="ZnMc_astacin_like"/>
    <property type="match status" value="1"/>
</dbReference>
<feature type="binding site" evidence="6">
    <location>
        <position position="234"/>
    </location>
    <ligand>
        <name>Zn(2+)</name>
        <dbReference type="ChEBI" id="CHEBI:29105"/>
        <note>catalytic</note>
    </ligand>
</feature>
<accession>A0A9P0EXK8</accession>
<keyword evidence="2 6" id="KW-0479">Metal-binding</keyword>
<dbReference type="InterPro" id="IPR006026">
    <property type="entry name" value="Peptidase_Metallo"/>
</dbReference>
<evidence type="ECO:0000256" key="5">
    <source>
        <dbReference type="ARBA" id="ARBA00023049"/>
    </source>
</evidence>
<sequence>MIKPTHRPRKSHLGEGFFKYAVHYSGVFWLKTKRTCAAKCARKKKTMGSWLISLAAMLLNASKPILPPRTSTSNESESDPCKRFTRADVAGQMLTVRESRIDQWTPESAGNIWEMSGLFEGDIMVDPKDLTRNAVNNTSKRWPKAIVPYAFHPDFPKEGRDMVLKGMSELEAVTCVRFKAYQPEAHDSWVEIQGPNNTRRCSSAVGRRGGKQKLMLAPRCYAHGSVVIQHELLHALGFYHQHSAIERDRYVSIRWKNIDKASVGNFCSRTTENFGVDYDYASIMHYSPVAFTTNGEETIVPLKRDQKVGEETRTNNTLFSAAIIMIDKKWKQTE</sequence>
<dbReference type="Gene3D" id="3.40.390.10">
    <property type="entry name" value="Collagenase (Catalytic Domain)"/>
    <property type="match status" value="1"/>
</dbReference>
<dbReference type="SMART" id="SM00235">
    <property type="entry name" value="ZnMc"/>
    <property type="match status" value="1"/>
</dbReference>
<proteinExistence type="predicted"/>
<dbReference type="PROSITE" id="PS51864">
    <property type="entry name" value="ASTACIN"/>
    <property type="match status" value="1"/>
</dbReference>
<comment type="cofactor">
    <cofactor evidence="6 7">
        <name>Zn(2+)</name>
        <dbReference type="ChEBI" id="CHEBI:29105"/>
    </cofactor>
    <text evidence="6 7">Binds 1 zinc ion per subunit.</text>
</comment>
<evidence type="ECO:0000256" key="4">
    <source>
        <dbReference type="ARBA" id="ARBA00022833"/>
    </source>
</evidence>
<evidence type="ECO:0000313" key="9">
    <source>
        <dbReference type="EMBL" id="CAH0383402.1"/>
    </source>
</evidence>
<dbReference type="PANTHER" id="PTHR10127:SF780">
    <property type="entry name" value="METALLOENDOPEPTIDASE"/>
    <property type="match status" value="1"/>
</dbReference>
<dbReference type="PANTHER" id="PTHR10127">
    <property type="entry name" value="DISCOIDIN, CUB, EGF, LAMININ , AND ZINC METALLOPROTEASE DOMAIN CONTAINING"/>
    <property type="match status" value="1"/>
</dbReference>
<evidence type="ECO:0000256" key="7">
    <source>
        <dbReference type="RuleBase" id="RU361183"/>
    </source>
</evidence>
<dbReference type="EMBL" id="OU963871">
    <property type="protein sequence ID" value="CAH0383402.1"/>
    <property type="molecule type" value="Genomic_DNA"/>
</dbReference>
<dbReference type="Pfam" id="PF01400">
    <property type="entry name" value="Astacin"/>
    <property type="match status" value="1"/>
</dbReference>
<feature type="active site" evidence="6">
    <location>
        <position position="231"/>
    </location>
</feature>
<reference evidence="9" key="1">
    <citation type="submission" date="2021-12" db="EMBL/GenBank/DDBJ databases">
        <authorList>
            <person name="King R."/>
        </authorList>
    </citation>
    <scope>NUCLEOTIDE SEQUENCE</scope>
</reference>
<evidence type="ECO:0000313" key="10">
    <source>
        <dbReference type="Proteomes" id="UP001152759"/>
    </source>
</evidence>
<name>A0A9P0EXK8_BEMTA</name>
<dbReference type="Proteomes" id="UP001152759">
    <property type="component" value="Chromosome 10"/>
</dbReference>